<evidence type="ECO:0000256" key="1">
    <source>
        <dbReference type="ARBA" id="ARBA00022679"/>
    </source>
</evidence>
<gene>
    <name evidence="4" type="ORF">ACFFSY_24345</name>
</gene>
<keyword evidence="5" id="KW-1185">Reference proteome</keyword>
<evidence type="ECO:0000313" key="4">
    <source>
        <dbReference type="EMBL" id="MFB9329078.1"/>
    </source>
</evidence>
<dbReference type="Pfam" id="PF00583">
    <property type="entry name" value="Acetyltransf_1"/>
    <property type="match status" value="1"/>
</dbReference>
<organism evidence="4 5">
    <name type="scientific">Paenibacillus aurantiacus</name>
    <dbReference type="NCBI Taxonomy" id="1936118"/>
    <lineage>
        <taxon>Bacteria</taxon>
        <taxon>Bacillati</taxon>
        <taxon>Bacillota</taxon>
        <taxon>Bacilli</taxon>
        <taxon>Bacillales</taxon>
        <taxon>Paenibacillaceae</taxon>
        <taxon>Paenibacillus</taxon>
    </lineage>
</organism>
<evidence type="ECO:0000259" key="3">
    <source>
        <dbReference type="PROSITE" id="PS51186"/>
    </source>
</evidence>
<dbReference type="Proteomes" id="UP001589747">
    <property type="component" value="Unassembled WGS sequence"/>
</dbReference>
<dbReference type="PANTHER" id="PTHR43420">
    <property type="entry name" value="ACETYLTRANSFERASE"/>
    <property type="match status" value="1"/>
</dbReference>
<dbReference type="Gene3D" id="3.40.630.30">
    <property type="match status" value="1"/>
</dbReference>
<keyword evidence="2 4" id="KW-0012">Acyltransferase</keyword>
<feature type="domain" description="N-acetyltransferase" evidence="3">
    <location>
        <begin position="6"/>
        <end position="164"/>
    </location>
</feature>
<dbReference type="EC" id="2.3.-.-" evidence="4"/>
<evidence type="ECO:0000313" key="5">
    <source>
        <dbReference type="Proteomes" id="UP001589747"/>
    </source>
</evidence>
<dbReference type="GO" id="GO:0016746">
    <property type="term" value="F:acyltransferase activity"/>
    <property type="evidence" value="ECO:0007669"/>
    <property type="project" value="UniProtKB-KW"/>
</dbReference>
<reference evidence="4 5" key="1">
    <citation type="submission" date="2024-09" db="EMBL/GenBank/DDBJ databases">
        <authorList>
            <person name="Sun Q."/>
            <person name="Mori K."/>
        </authorList>
    </citation>
    <scope>NUCLEOTIDE SEQUENCE [LARGE SCALE GENOMIC DNA]</scope>
    <source>
        <strain evidence="4 5">TISTR 2452</strain>
    </source>
</reference>
<dbReference type="PROSITE" id="PS51186">
    <property type="entry name" value="GNAT"/>
    <property type="match status" value="1"/>
</dbReference>
<dbReference type="SUPFAM" id="SSF55729">
    <property type="entry name" value="Acyl-CoA N-acyltransferases (Nat)"/>
    <property type="match status" value="1"/>
</dbReference>
<evidence type="ECO:0000256" key="2">
    <source>
        <dbReference type="ARBA" id="ARBA00023315"/>
    </source>
</evidence>
<accession>A0ABV5KV24</accession>
<dbReference type="InterPro" id="IPR000182">
    <property type="entry name" value="GNAT_dom"/>
</dbReference>
<protein>
    <submittedName>
        <fullName evidence="4">GNAT family N-acetyltransferase</fullName>
        <ecNumber evidence="4">2.3.-.-</ecNumber>
    </submittedName>
</protein>
<dbReference type="CDD" id="cd04301">
    <property type="entry name" value="NAT_SF"/>
    <property type="match status" value="1"/>
</dbReference>
<dbReference type="InterPro" id="IPR016181">
    <property type="entry name" value="Acyl_CoA_acyltransferase"/>
</dbReference>
<sequence length="164" mass="19375">MSTNRYQVQSLQTEEDAANITAFFLSDRSFDDTRHTPGEIEHFQNNPLRALDGEYTYRFVTRENDGIIGVNSFMENEQRTGGYYWDYIVVHKAFRKDGVGSLLIEDMIALLRSRGARYIITYTCDLESYLPIRRLFERHGFEVAGRMKDYYFEGEDRLVYYLKL</sequence>
<dbReference type="EMBL" id="JBHMDO010000039">
    <property type="protein sequence ID" value="MFB9329078.1"/>
    <property type="molecule type" value="Genomic_DNA"/>
</dbReference>
<dbReference type="InterPro" id="IPR050680">
    <property type="entry name" value="YpeA/RimI_acetyltransf"/>
</dbReference>
<dbReference type="RefSeq" id="WP_377499001.1">
    <property type="nucleotide sequence ID" value="NZ_JBHMDO010000039.1"/>
</dbReference>
<keyword evidence="1 4" id="KW-0808">Transferase</keyword>
<dbReference type="PANTHER" id="PTHR43420:SF12">
    <property type="entry name" value="N-ACETYLTRANSFERASE DOMAIN-CONTAINING PROTEIN"/>
    <property type="match status" value="1"/>
</dbReference>
<name>A0ABV5KV24_9BACL</name>
<proteinExistence type="predicted"/>
<comment type="caution">
    <text evidence="4">The sequence shown here is derived from an EMBL/GenBank/DDBJ whole genome shotgun (WGS) entry which is preliminary data.</text>
</comment>